<dbReference type="GO" id="GO:0043161">
    <property type="term" value="P:proteasome-mediated ubiquitin-dependent protein catabolic process"/>
    <property type="evidence" value="ECO:0007669"/>
    <property type="project" value="InterPro"/>
</dbReference>
<dbReference type="Pfam" id="PF00227">
    <property type="entry name" value="Proteasome"/>
    <property type="match status" value="1"/>
</dbReference>
<dbReference type="PROSITE" id="PS00854">
    <property type="entry name" value="PROTEASOME_BETA_1"/>
    <property type="match status" value="1"/>
</dbReference>
<feature type="domain" description="Zinc finger LSD1-type" evidence="7">
    <location>
        <begin position="265"/>
        <end position="289"/>
    </location>
</feature>
<dbReference type="InterPro" id="IPR001353">
    <property type="entry name" value="Proteasome_sua/b"/>
</dbReference>
<name>A0A978W0W6_ZIZJJ</name>
<dbReference type="PROSITE" id="PS51476">
    <property type="entry name" value="PROTEASOME_BETA_2"/>
    <property type="match status" value="1"/>
</dbReference>
<proteinExistence type="predicted"/>
<dbReference type="InterPro" id="IPR023333">
    <property type="entry name" value="Proteasome_suB-type"/>
</dbReference>
<dbReference type="SUPFAM" id="SSF56235">
    <property type="entry name" value="N-terminal nucleophile aminohydrolases (Ntn hydrolases)"/>
    <property type="match status" value="1"/>
</dbReference>
<dbReference type="InterPro" id="IPR033811">
    <property type="entry name" value="Proteasome_beta_3"/>
</dbReference>
<organism evidence="8 9">
    <name type="scientific">Ziziphus jujuba var. spinosa</name>
    <dbReference type="NCBI Taxonomy" id="714518"/>
    <lineage>
        <taxon>Eukaryota</taxon>
        <taxon>Viridiplantae</taxon>
        <taxon>Streptophyta</taxon>
        <taxon>Embryophyta</taxon>
        <taxon>Tracheophyta</taxon>
        <taxon>Spermatophyta</taxon>
        <taxon>Magnoliopsida</taxon>
        <taxon>eudicotyledons</taxon>
        <taxon>Gunneridae</taxon>
        <taxon>Pentapetalae</taxon>
        <taxon>rosids</taxon>
        <taxon>fabids</taxon>
        <taxon>Rosales</taxon>
        <taxon>Rhamnaceae</taxon>
        <taxon>Paliureae</taxon>
        <taxon>Ziziphus</taxon>
    </lineage>
</organism>
<evidence type="ECO:0000256" key="6">
    <source>
        <dbReference type="ARBA" id="ARBA00024953"/>
    </source>
</evidence>
<evidence type="ECO:0000256" key="5">
    <source>
        <dbReference type="ARBA" id="ARBA00023242"/>
    </source>
</evidence>
<dbReference type="Pfam" id="PF06943">
    <property type="entry name" value="zf-LSD1"/>
    <property type="match status" value="3"/>
</dbReference>
<dbReference type="InterPro" id="IPR029055">
    <property type="entry name" value="Ntn_hydrolases_N"/>
</dbReference>
<comment type="caution">
    <text evidence="8">The sequence shown here is derived from an EMBL/GenBank/DDBJ whole genome shotgun (WGS) entry which is preliminary data.</text>
</comment>
<sequence length="428" mass="46664">MSIFEYNGSALIAMVGKNCFAIASDRRLGVQLQTVATDFQRIYKIHDKLLIGLSGLATDAQTLYQRLVFRHKLYQLREERDMRPETFASLVSAILYEKRFGPYFCQPVIAGLSDEDKPFICTMDSIGAKELAKDFVVAGTASESLYGACEAMFKPDMEPEELFETVSQALLSSVDRDCLSGWGGHVYVVMLLYPSSYAVISFFLESIRVPELIGCCLAFVSCMLLFWLDCRHCPATDLSFDTSRNGENLYVVSFDIAAMQSQLVCSGCRSVLLYPRGASNVCCALCNSVTSVPTPGTEMAQLICGGCRTLLMYTRRATSVRCSCCQSVNHVPASNQVSHINCGNCRTTLMYPYGAPSVKCAVCHYVTNTGIANSGVSIPTHRPNGTANSGIMPSSSGSQTIVVENPMTVDESGKLVSNVVVGVTTEKR</sequence>
<comment type="subcellular location">
    <subcellularLocation>
        <location evidence="1">Nucleus</location>
    </subcellularLocation>
</comment>
<dbReference type="GO" id="GO:0005737">
    <property type="term" value="C:cytoplasm"/>
    <property type="evidence" value="ECO:0007669"/>
    <property type="project" value="TreeGrafter"/>
</dbReference>
<dbReference type="PANTHER" id="PTHR32194:SF10">
    <property type="entry name" value="PROTEASOME SUBUNIT BETA TYPE-3"/>
    <property type="match status" value="1"/>
</dbReference>
<comment type="subunit">
    <text evidence="2">Component of the 20S core complex of the 26S proteasome. The 26S proteasome is composed of a core protease (CP), known as the 20S proteasome, capped at one or both ends by the 19S regulatory particle (RP/PA700). The 20S proteasome core is composed of 28 subunits that are arranged in four stacked rings, resulting in a barrel-shaped structure. The two end rings are each formed by seven alpha subunits, and the two central rings are each formed by seven beta subunits. The catalytic chamber with the active sites is on the inside of the barrel.</text>
</comment>
<accession>A0A978W0W6</accession>
<dbReference type="CDD" id="cd03759">
    <property type="entry name" value="proteasome_beta_type_3"/>
    <property type="match status" value="1"/>
</dbReference>
<evidence type="ECO:0000259" key="7">
    <source>
        <dbReference type="Pfam" id="PF06943"/>
    </source>
</evidence>
<keyword evidence="5" id="KW-0539">Nucleus</keyword>
<evidence type="ECO:0000313" key="8">
    <source>
        <dbReference type="EMBL" id="KAH7545600.1"/>
    </source>
</evidence>
<feature type="domain" description="Zinc finger LSD1-type" evidence="7">
    <location>
        <begin position="304"/>
        <end position="328"/>
    </location>
</feature>
<dbReference type="FunFam" id="3.60.20.10:FF:000032">
    <property type="entry name" value="Proteasome subunit beta"/>
    <property type="match status" value="1"/>
</dbReference>
<gene>
    <name evidence="8" type="ORF">FEM48_Zijuj01G0110600</name>
</gene>
<dbReference type="Gene3D" id="3.60.20.10">
    <property type="entry name" value="Glutamine Phosphoribosylpyrophosphate, subunit 1, domain 1"/>
    <property type="match status" value="1"/>
</dbReference>
<feature type="domain" description="Zinc finger LSD1-type" evidence="7">
    <location>
        <begin position="342"/>
        <end position="366"/>
    </location>
</feature>
<dbReference type="AlphaFoldDB" id="A0A978W0W6"/>
<comment type="function">
    <text evidence="6">Non-catalytic component of the proteasome, a multicatalytic proteinase complex which is characterized by its ability to cleave peptides with Arg, Phe, Tyr, Leu, and Glu adjacent to the leaving group at neutral or slightly basic pH. The proteasome has an ATP-dependent proteolytic activity.</text>
</comment>
<dbReference type="EMBL" id="JAEACU010000001">
    <property type="protein sequence ID" value="KAH7545600.1"/>
    <property type="molecule type" value="Genomic_DNA"/>
</dbReference>
<dbReference type="GO" id="GO:0019774">
    <property type="term" value="C:proteasome core complex, beta-subunit complex"/>
    <property type="evidence" value="ECO:0007669"/>
    <property type="project" value="InterPro"/>
</dbReference>
<keyword evidence="4" id="KW-0647">Proteasome</keyword>
<reference evidence="8" key="1">
    <citation type="journal article" date="2021" name="Front. Plant Sci.">
        <title>Chromosome-Scale Genome Assembly for Chinese Sour Jujube and Insights Into Its Genome Evolution and Domestication Signature.</title>
        <authorList>
            <person name="Shen L.-Y."/>
            <person name="Luo H."/>
            <person name="Wang X.-L."/>
            <person name="Wang X.-M."/>
            <person name="Qiu X.-J."/>
            <person name="Liu H."/>
            <person name="Zhou S.-S."/>
            <person name="Jia K.-H."/>
            <person name="Nie S."/>
            <person name="Bao Y.-T."/>
            <person name="Zhang R.-G."/>
            <person name="Yun Q.-Z."/>
            <person name="Chai Y.-H."/>
            <person name="Lu J.-Y."/>
            <person name="Li Y."/>
            <person name="Zhao S.-W."/>
            <person name="Mao J.-F."/>
            <person name="Jia S.-G."/>
            <person name="Mao Y.-M."/>
        </authorList>
    </citation>
    <scope>NUCLEOTIDE SEQUENCE</scope>
    <source>
        <strain evidence="8">AT0</strain>
        <tissue evidence="8">Leaf</tissue>
    </source>
</reference>
<evidence type="ECO:0000256" key="1">
    <source>
        <dbReference type="ARBA" id="ARBA00004123"/>
    </source>
</evidence>
<dbReference type="InterPro" id="IPR005735">
    <property type="entry name" value="Znf_LSD1"/>
</dbReference>
<dbReference type="InterPro" id="IPR016050">
    <property type="entry name" value="Proteasome_bsu_CS"/>
</dbReference>
<dbReference type="Proteomes" id="UP000813462">
    <property type="component" value="Unassembled WGS sequence"/>
</dbReference>
<evidence type="ECO:0000256" key="4">
    <source>
        <dbReference type="ARBA" id="ARBA00022942"/>
    </source>
</evidence>
<keyword evidence="3" id="KW-0963">Cytoplasm</keyword>
<evidence type="ECO:0000313" key="9">
    <source>
        <dbReference type="Proteomes" id="UP000813462"/>
    </source>
</evidence>
<protein>
    <recommendedName>
        <fullName evidence="7">Zinc finger LSD1-type domain-containing protein</fullName>
    </recommendedName>
</protein>
<evidence type="ECO:0000256" key="2">
    <source>
        <dbReference type="ARBA" id="ARBA00011517"/>
    </source>
</evidence>
<evidence type="ECO:0000256" key="3">
    <source>
        <dbReference type="ARBA" id="ARBA00022490"/>
    </source>
</evidence>
<dbReference type="NCBIfam" id="TIGR01053">
    <property type="entry name" value="LSD1"/>
    <property type="match status" value="3"/>
</dbReference>
<dbReference type="GO" id="GO:0005634">
    <property type="term" value="C:nucleus"/>
    <property type="evidence" value="ECO:0007669"/>
    <property type="project" value="UniProtKB-SubCell"/>
</dbReference>
<dbReference type="PANTHER" id="PTHR32194">
    <property type="entry name" value="METALLOPROTEASE TLDD"/>
    <property type="match status" value="1"/>
</dbReference>